<reference evidence="4" key="1">
    <citation type="submission" date="2021-03" db="EMBL/GenBank/DDBJ databases">
        <title>Whole genome sequence of Streptomyces bomunensis MMS17-BM035.</title>
        <authorList>
            <person name="Lee J.H."/>
        </authorList>
    </citation>
    <scope>NUCLEOTIDE SEQUENCE</scope>
    <source>
        <strain evidence="4">MMS17-BM035</strain>
    </source>
</reference>
<feature type="region of interest" description="Disordered" evidence="1">
    <location>
        <begin position="1"/>
        <end position="34"/>
    </location>
</feature>
<keyword evidence="2" id="KW-0472">Membrane</keyword>
<protein>
    <recommendedName>
        <fullName evidence="3">DUF8175 domain-containing protein</fullName>
    </recommendedName>
</protein>
<organism evidence="4 5">
    <name type="scientific">Streptomyces montanisoli</name>
    <dbReference type="NCBI Taxonomy" id="2798581"/>
    <lineage>
        <taxon>Bacteria</taxon>
        <taxon>Bacillati</taxon>
        <taxon>Actinomycetota</taxon>
        <taxon>Actinomycetes</taxon>
        <taxon>Kitasatosporales</taxon>
        <taxon>Streptomycetaceae</taxon>
        <taxon>Streptomyces</taxon>
    </lineage>
</organism>
<evidence type="ECO:0000259" key="3">
    <source>
        <dbReference type="Pfam" id="PF26526"/>
    </source>
</evidence>
<feature type="region of interest" description="Disordered" evidence="1">
    <location>
        <begin position="61"/>
        <end position="108"/>
    </location>
</feature>
<accession>A0A940ME15</accession>
<dbReference type="InterPro" id="IPR058488">
    <property type="entry name" value="DUF8175"/>
</dbReference>
<dbReference type="RefSeq" id="WP_209344546.1">
    <property type="nucleotide sequence ID" value="NZ_JAGIQL010000179.1"/>
</dbReference>
<evidence type="ECO:0000313" key="4">
    <source>
        <dbReference type="EMBL" id="MBP0461339.1"/>
    </source>
</evidence>
<dbReference type="AlphaFoldDB" id="A0A940ME15"/>
<gene>
    <name evidence="4" type="ORF">JFN87_28325</name>
</gene>
<feature type="transmembrane region" description="Helical" evidence="2">
    <location>
        <begin position="40"/>
        <end position="57"/>
    </location>
</feature>
<evidence type="ECO:0000313" key="5">
    <source>
        <dbReference type="Proteomes" id="UP000670475"/>
    </source>
</evidence>
<dbReference type="Pfam" id="PF26526">
    <property type="entry name" value="DUF8175"/>
    <property type="match status" value="1"/>
</dbReference>
<keyword evidence="2" id="KW-0812">Transmembrane</keyword>
<feature type="domain" description="DUF8175" evidence="3">
    <location>
        <begin position="91"/>
        <end position="253"/>
    </location>
</feature>
<feature type="compositionally biased region" description="Gly residues" evidence="1">
    <location>
        <begin position="61"/>
        <end position="77"/>
    </location>
</feature>
<feature type="compositionally biased region" description="Basic and acidic residues" evidence="1">
    <location>
        <begin position="1"/>
        <end position="10"/>
    </location>
</feature>
<evidence type="ECO:0000256" key="2">
    <source>
        <dbReference type="SAM" id="Phobius"/>
    </source>
</evidence>
<keyword evidence="5" id="KW-1185">Reference proteome</keyword>
<dbReference type="Proteomes" id="UP000670475">
    <property type="component" value="Unassembled WGS sequence"/>
</dbReference>
<keyword evidence="2" id="KW-1133">Transmembrane helix</keyword>
<evidence type="ECO:0000256" key="1">
    <source>
        <dbReference type="SAM" id="MobiDB-lite"/>
    </source>
</evidence>
<feature type="compositionally biased region" description="Polar residues" evidence="1">
    <location>
        <begin position="87"/>
        <end position="97"/>
    </location>
</feature>
<dbReference type="EMBL" id="JAGIQL010000179">
    <property type="protein sequence ID" value="MBP0461339.1"/>
    <property type="molecule type" value="Genomic_DNA"/>
</dbReference>
<proteinExistence type="predicted"/>
<comment type="caution">
    <text evidence="4">The sequence shown here is derived from an EMBL/GenBank/DDBJ whole genome shotgun (WGS) entry which is preliminary data.</text>
</comment>
<sequence length="280" mass="28224">MSFGDDHDYGGDPGQTRTRLPEGGGEGHGARRPMRTSRSLVTVVGVVVLLIAAIAFANRGGGGNGSASSGKGPGGSAAGAAADPTAPTGTKPVTGTSGPDGAIPSGFADTQQGAASAAANYAVALGSVGMFHTQQRHAVVDTIYTRAAAAELQPSLDTAYSTDFLAELGLDASGNAPHGSTFISRTIPVGTKVDSYSTGAAKISVWYTGLIGMAGTTSKNPVATTWKTATFQLQWAGKDWKIVSDTEKSGPAPVPGDDAASTAEQITKAVKQFGGFTYAR</sequence>
<name>A0A940ME15_9ACTN</name>